<dbReference type="EMBL" id="RDSM01000002">
    <property type="protein sequence ID" value="RXH55877.1"/>
    <property type="molecule type" value="Genomic_DNA"/>
</dbReference>
<feature type="region of interest" description="Disordered" evidence="4">
    <location>
        <begin position="15"/>
        <end position="49"/>
    </location>
</feature>
<proteinExistence type="predicted"/>
<gene>
    <name evidence="6" type="ORF">GRAN_2734</name>
</gene>
<feature type="binding site" evidence="3">
    <location>
        <position position="101"/>
    </location>
    <ligand>
        <name>Mn(2+)</name>
        <dbReference type="ChEBI" id="CHEBI:29035"/>
        <label>1</label>
    </ligand>
</feature>
<dbReference type="SMART" id="SM00835">
    <property type="entry name" value="Cupin_1"/>
    <property type="match status" value="2"/>
</dbReference>
<feature type="domain" description="Cupin type-1" evidence="5">
    <location>
        <begin position="56"/>
        <end position="199"/>
    </location>
</feature>
<dbReference type="InterPro" id="IPR014710">
    <property type="entry name" value="RmlC-like_jellyroll"/>
</dbReference>
<dbReference type="InterPro" id="IPR006045">
    <property type="entry name" value="Cupin_1"/>
</dbReference>
<dbReference type="PANTHER" id="PTHR35848:SF9">
    <property type="entry name" value="SLL1358 PROTEIN"/>
    <property type="match status" value="1"/>
</dbReference>
<comment type="cofactor">
    <cofactor evidence="3">
        <name>Mn(2+)</name>
        <dbReference type="ChEBI" id="CHEBI:29035"/>
    </cofactor>
    <text evidence="3">Binds 2 manganese ions per subunit.</text>
</comment>
<protein>
    <submittedName>
        <fullName evidence="6">Oxalate decarboxylase</fullName>
    </submittedName>
</protein>
<comment type="caution">
    <text evidence="6">The sequence shown here is derived from an EMBL/GenBank/DDBJ whole genome shotgun (WGS) entry which is preliminary data.</text>
</comment>
<organism evidence="6 7">
    <name type="scientific">Granulicella sibirica</name>
    <dbReference type="NCBI Taxonomy" id="2479048"/>
    <lineage>
        <taxon>Bacteria</taxon>
        <taxon>Pseudomonadati</taxon>
        <taxon>Acidobacteriota</taxon>
        <taxon>Terriglobia</taxon>
        <taxon>Terriglobales</taxon>
        <taxon>Acidobacteriaceae</taxon>
        <taxon>Granulicella</taxon>
    </lineage>
</organism>
<feature type="binding site" evidence="3">
    <location>
        <position position="146"/>
    </location>
    <ligand>
        <name>Mn(2+)</name>
        <dbReference type="ChEBI" id="CHEBI:29035"/>
        <label>1</label>
    </ligand>
</feature>
<dbReference type="Proteomes" id="UP000289437">
    <property type="component" value="Unassembled WGS sequence"/>
</dbReference>
<evidence type="ECO:0000256" key="2">
    <source>
        <dbReference type="PIRSR" id="PIRSR617774-1"/>
    </source>
</evidence>
<reference evidence="6 7" key="1">
    <citation type="submission" date="2018-11" db="EMBL/GenBank/DDBJ databases">
        <authorList>
            <person name="Mardanov A.V."/>
            <person name="Ravin N.V."/>
            <person name="Dedysh S.N."/>
        </authorList>
    </citation>
    <scope>NUCLEOTIDE SEQUENCE [LARGE SCALE GENOMIC DNA]</scope>
    <source>
        <strain evidence="6 7">AF10</strain>
    </source>
</reference>
<keyword evidence="7" id="KW-1185">Reference proteome</keyword>
<keyword evidence="3" id="KW-0464">Manganese</keyword>
<evidence type="ECO:0000256" key="4">
    <source>
        <dbReference type="SAM" id="MobiDB-lite"/>
    </source>
</evidence>
<feature type="binding site" evidence="3">
    <location>
        <position position="103"/>
    </location>
    <ligand>
        <name>Mn(2+)</name>
        <dbReference type="ChEBI" id="CHEBI:29035"/>
        <label>1</label>
    </ligand>
</feature>
<dbReference type="CDD" id="cd20304">
    <property type="entry name" value="cupin_OxDC_N"/>
    <property type="match status" value="1"/>
</dbReference>
<evidence type="ECO:0000313" key="6">
    <source>
        <dbReference type="EMBL" id="RXH55877.1"/>
    </source>
</evidence>
<dbReference type="OrthoDB" id="1973590at2"/>
<dbReference type="GO" id="GO:0033609">
    <property type="term" value="P:oxalate metabolic process"/>
    <property type="evidence" value="ECO:0007669"/>
    <property type="project" value="InterPro"/>
</dbReference>
<feature type="binding site" evidence="3">
    <location>
        <position position="286"/>
    </location>
    <ligand>
        <name>Mn(2+)</name>
        <dbReference type="ChEBI" id="CHEBI:29035"/>
        <label>2</label>
    </ligand>
</feature>
<dbReference type="Gene3D" id="2.60.120.10">
    <property type="entry name" value="Jelly Rolls"/>
    <property type="match status" value="2"/>
</dbReference>
<evidence type="ECO:0000259" key="5">
    <source>
        <dbReference type="SMART" id="SM00835"/>
    </source>
</evidence>
<dbReference type="InterPro" id="IPR017774">
    <property type="entry name" value="Bicupin_oxalate_deCO2ase/Oxase"/>
</dbReference>
<name>A0A4Q0SYC5_9BACT</name>
<accession>A0A4Q0SYC5</accession>
<feature type="binding site" evidence="3">
    <location>
        <position position="281"/>
    </location>
    <ligand>
        <name>Mn(2+)</name>
        <dbReference type="ChEBI" id="CHEBI:29035"/>
        <label>2</label>
    </ligand>
</feature>
<dbReference type="GO" id="GO:0046872">
    <property type="term" value="F:metal ion binding"/>
    <property type="evidence" value="ECO:0007669"/>
    <property type="project" value="UniProtKB-KW"/>
</dbReference>
<evidence type="ECO:0000313" key="7">
    <source>
        <dbReference type="Proteomes" id="UP000289437"/>
    </source>
</evidence>
<dbReference type="NCBIfam" id="TIGR03404">
    <property type="entry name" value="bicupin_oxalic"/>
    <property type="match status" value="1"/>
</dbReference>
<evidence type="ECO:0000256" key="1">
    <source>
        <dbReference type="ARBA" id="ARBA00022723"/>
    </source>
</evidence>
<dbReference type="InterPro" id="IPR051610">
    <property type="entry name" value="GPI/OXD"/>
</dbReference>
<keyword evidence="1 3" id="KW-0479">Metal-binding</keyword>
<dbReference type="Pfam" id="PF00190">
    <property type="entry name" value="Cupin_1"/>
    <property type="match status" value="2"/>
</dbReference>
<feature type="binding site" evidence="3">
    <location>
        <position position="107"/>
    </location>
    <ligand>
        <name>Mn(2+)</name>
        <dbReference type="ChEBI" id="CHEBI:29035"/>
        <label>1</label>
    </ligand>
</feature>
<feature type="binding site" evidence="3">
    <location>
        <position position="325"/>
    </location>
    <ligand>
        <name>Mn(2+)</name>
        <dbReference type="ChEBI" id="CHEBI:29035"/>
        <label>2</label>
    </ligand>
</feature>
<dbReference type="PANTHER" id="PTHR35848">
    <property type="entry name" value="OXALATE-BINDING PROTEIN"/>
    <property type="match status" value="1"/>
</dbReference>
<feature type="binding site" evidence="3">
    <location>
        <position position="279"/>
    </location>
    <ligand>
        <name>Mn(2+)</name>
        <dbReference type="ChEBI" id="CHEBI:29035"/>
        <label>2</label>
    </ligand>
</feature>
<reference evidence="7" key="2">
    <citation type="submission" date="2019-02" db="EMBL/GenBank/DDBJ databases">
        <title>Granulicella sibirica sp. nov., a psychrotolerant acidobacterium isolated from an organic soil layer in forested tundra, West Siberia.</title>
        <authorList>
            <person name="Oshkin I.Y."/>
            <person name="Kulichevskaya I.S."/>
            <person name="Rijpstra W.I.C."/>
            <person name="Sinninghe Damste J.S."/>
            <person name="Rakitin A.L."/>
            <person name="Ravin N.V."/>
            <person name="Dedysh S.N."/>
        </authorList>
    </citation>
    <scope>NUCLEOTIDE SEQUENCE [LARGE SCALE GENOMIC DNA]</scope>
    <source>
        <strain evidence="7">AF10</strain>
    </source>
</reference>
<sequence>MVKELIETTQNGFAQPIRGTEGAPIIGPSNHQREAQSPGRLTPPVTDHGTLPNLKLTFADSHNKLEEGGWARQTTVREMPVAVELACVNMRLEAGVVREMHWHKPAEWGFMIKGNSRVTCVDEGGKTYQADCTEGDIWNFPSGIPHSIQGLSGEGCEFLLVFDDGAFNEEETFLLTDFLAHIPKSVLAKNFGVHEKAFENIPKSEKYIFRADVPGPLAQDRVVGAGPTPVIYTHRMGAQDPIKSNNGSVRVTDSSNFPAASTVAAALVEVEPGCMRELHWHRTSDELQYYLEGQARMTVYTSNTNAGTFDYQAGDVGYVPRVTPHYVENRGTTTLRYLEVWKTDKFSDMSLAQWLAFTPYELVRAHLQIEKSVLDGVSTTKTPIVGPR</sequence>
<evidence type="ECO:0000256" key="3">
    <source>
        <dbReference type="PIRSR" id="PIRSR617774-2"/>
    </source>
</evidence>
<feature type="active site" description="Proton donor" evidence="2">
    <location>
        <position position="339"/>
    </location>
</feature>
<dbReference type="AlphaFoldDB" id="A0A4Q0SYC5"/>
<dbReference type="CDD" id="cd20305">
    <property type="entry name" value="cupin_OxDC_C"/>
    <property type="match status" value="1"/>
</dbReference>
<dbReference type="InterPro" id="IPR011051">
    <property type="entry name" value="RmlC_Cupin_sf"/>
</dbReference>
<dbReference type="SUPFAM" id="SSF51182">
    <property type="entry name" value="RmlC-like cupins"/>
    <property type="match status" value="1"/>
</dbReference>
<feature type="domain" description="Cupin type-1" evidence="5">
    <location>
        <begin position="234"/>
        <end position="375"/>
    </location>
</feature>
<dbReference type="RefSeq" id="WP_128913449.1">
    <property type="nucleotide sequence ID" value="NZ_RDSM01000002.1"/>
</dbReference>